<sequence>MMLWYYAYNMYSSYEAFHNLTNKDDDAETGGKDQTESGLGVLLGDAIAGFKTGERD</sequence>
<accession>A0A0P1AVR3</accession>
<keyword evidence="2" id="KW-1185">Reference proteome</keyword>
<evidence type="ECO:0000313" key="1">
    <source>
        <dbReference type="EMBL" id="CEG45797.1"/>
    </source>
</evidence>
<reference evidence="2" key="1">
    <citation type="submission" date="2014-09" db="EMBL/GenBank/DDBJ databases">
        <authorList>
            <person name="Sharma Rahul"/>
            <person name="Thines Marco"/>
        </authorList>
    </citation>
    <scope>NUCLEOTIDE SEQUENCE [LARGE SCALE GENOMIC DNA]</scope>
</reference>
<dbReference type="AlphaFoldDB" id="A0A0P1AVR3"/>
<protein>
    <submittedName>
        <fullName evidence="1">Uncharacterized protein</fullName>
    </submittedName>
</protein>
<dbReference type="GeneID" id="36397124"/>
<name>A0A0P1AVR3_PLAHL</name>
<evidence type="ECO:0000313" key="2">
    <source>
        <dbReference type="Proteomes" id="UP000054928"/>
    </source>
</evidence>
<dbReference type="RefSeq" id="XP_024582166.1">
    <property type="nucleotide sequence ID" value="XM_024716582.1"/>
</dbReference>
<dbReference type="EMBL" id="CCYD01001640">
    <property type="protein sequence ID" value="CEG45797.1"/>
    <property type="molecule type" value="Genomic_DNA"/>
</dbReference>
<proteinExistence type="predicted"/>
<dbReference type="Proteomes" id="UP000054928">
    <property type="component" value="Unassembled WGS sequence"/>
</dbReference>
<organism evidence="1 2">
    <name type="scientific">Plasmopara halstedii</name>
    <name type="common">Downy mildew of sunflower</name>
    <dbReference type="NCBI Taxonomy" id="4781"/>
    <lineage>
        <taxon>Eukaryota</taxon>
        <taxon>Sar</taxon>
        <taxon>Stramenopiles</taxon>
        <taxon>Oomycota</taxon>
        <taxon>Peronosporomycetes</taxon>
        <taxon>Peronosporales</taxon>
        <taxon>Peronosporaceae</taxon>
        <taxon>Plasmopara</taxon>
    </lineage>
</organism>